<dbReference type="InterPro" id="IPR041679">
    <property type="entry name" value="DNA2/NAM7-like_C"/>
</dbReference>
<keyword evidence="2" id="KW-0547">Nucleotide-binding</keyword>
<protein>
    <submittedName>
        <fullName evidence="7">AAA domain-containing protein</fullName>
    </submittedName>
</protein>
<dbReference type="GO" id="GO:0031380">
    <property type="term" value="C:nuclear RNA-directed RNA polymerase complex"/>
    <property type="evidence" value="ECO:0007669"/>
    <property type="project" value="TreeGrafter"/>
</dbReference>
<dbReference type="InterPro" id="IPR047187">
    <property type="entry name" value="SF1_C_Upf1"/>
</dbReference>
<proteinExistence type="inferred from homology"/>
<gene>
    <name evidence="7" type="ORF">BDV95DRAFT_596985</name>
</gene>
<evidence type="ECO:0000313" key="7">
    <source>
        <dbReference type="EMBL" id="KAF2868659.1"/>
    </source>
</evidence>
<feature type="compositionally biased region" description="Polar residues" evidence="5">
    <location>
        <begin position="1038"/>
        <end position="1061"/>
    </location>
</feature>
<dbReference type="Pfam" id="PF13087">
    <property type="entry name" value="AAA_12"/>
    <property type="match status" value="1"/>
</dbReference>
<dbReference type="InterPro" id="IPR027417">
    <property type="entry name" value="P-loop_NTPase"/>
</dbReference>
<dbReference type="InterPro" id="IPR041677">
    <property type="entry name" value="DNA2/NAM7_AAA_11"/>
</dbReference>
<sequence length="1324" mass="149534">MADQEEVAKRVARLTKLFNGVIHGYRELKTAADGNRFLEALCAQNDASKCVENLIAAPEELNAVAKVFRFQRDSTFLNGPATATLRYLHDPSLKHLYAGQFLHRVLEQIVEPLTFWNTFVEAHHAGILTEDGTHELAWLLHEILCSRNEAFPDVRDVAERVTQYESFINSSSLEVRNIGYKIQHILQRSSTDVQDGPGGRHDNDFADFRKIKILPTSDEHLQNNVPARKKFLMENSKIIKHQSLGCLISNGNIVAFASVDRDTDMLAKQPPVLVLRVSDENSFKKVLLASKLASDLLFVQVDTAVFAYEPILKRLQNMSEVPLQEQLLELGPDSSEALTGIHPSTIINTIRENLDSDLQNILRTTRSVNLDNAQAESLLIGLAKRTFTNHALDQFLLDLQNIGIPQSAMVRIGGRFDASTKHLSISEQQNTYKMSRQTSSMIEYQKLESEAYYETLMKKVAIFRTTRITDQDLLDYLELSDDSWFFDAFQILDSDDGGIVVGKRGRRIDPHYLLKQWMNGTNNRVPQAVVRGEYRDVWKLDPQARFTVHSRWIKEMTEEHVAEVGNLIHKYNQCRDLIDQLFRQKSAHILEQKRIIGCTTTAAAMYTEQLQKVSPGIILVEEAGEILESHVLTAMTPTTKQLVLIGEHKQLRPKVNNYALTMEKGDGYNLNQSLFERLVVAGVPHTTLTRQHRMRPEISSLVRNLTYPELEDAPKTQGRPHLRGLQDDLIFVSHSQPELNADKLNDRRDEGSKSSKENEYEADMVLRFVRYLGQQRYNTDQIVILTPYLGQLFLLLKTLSRDNDPILNDLDSHELIQAGLLTPAAANISKRMIRISTIDNYQGEESDIVIASLTRSNTAGDIGFMAFPQRVNVLLSRARNGSIMIGNADTFMNSRKGKDVWVPLMDQLKREGHVYDGFPVKCEQHPEKKALISKKEQFETVCPDGGCSESWCHDKAASSCKKCEAEYRLQEKKRQRDHRLDQECQAKQDAYAARLAEMREELDHQKRVLKDRAEEQDRQNSLAQMKLDLTNLKEKARNSTTTLNSTRETSVSPPTSHSTNAEAVHASSQTSTNESTNTDNEKGNTSTNKQPIQDWGKSESKDDWEWQKKHEGAENEALDALMEMIGLETVKQSFLGIKSKVDTVVRQDVSLKGERLGAALLGNPGTGKTTVARLYAKFLVEVGALPGDHFIESSGSSLANDGVSACKAHIDKILEEGGGVFFIDEAYQLVSGNSYGGKAVLDYLLVEIENLTGKVVFVLAGYHKQMEAFFAHNPGIPSRIPVSMEFQDYNDQELQQILCHYIDTKYKSSMKVEEKKGDVEKRKE</sequence>
<dbReference type="InterPro" id="IPR003593">
    <property type="entry name" value="AAA+_ATPase"/>
</dbReference>
<name>A0A7C8M563_9PLEO</name>
<dbReference type="PRINTS" id="PR00819">
    <property type="entry name" value="CBXCFQXSUPER"/>
</dbReference>
<feature type="compositionally biased region" description="Basic and acidic residues" evidence="5">
    <location>
        <begin position="1096"/>
        <end position="1108"/>
    </location>
</feature>
<keyword evidence="3" id="KW-0347">Helicase</keyword>
<dbReference type="FunFam" id="3.40.50.300:FF:001660">
    <property type="entry name" value="NF-X1 finger and helicase protein, putative"/>
    <property type="match status" value="1"/>
</dbReference>
<dbReference type="CDD" id="cd00009">
    <property type="entry name" value="AAA"/>
    <property type="match status" value="1"/>
</dbReference>
<dbReference type="SMART" id="SM00382">
    <property type="entry name" value="AAA"/>
    <property type="match status" value="1"/>
</dbReference>
<dbReference type="InterPro" id="IPR003959">
    <property type="entry name" value="ATPase_AAA_core"/>
</dbReference>
<dbReference type="FunFam" id="3.40.50.300:FF:000216">
    <property type="entry name" value="Type VII secretion ATPase EccA"/>
    <property type="match status" value="1"/>
</dbReference>
<dbReference type="InterPro" id="IPR045055">
    <property type="entry name" value="DNA2/NAM7-like"/>
</dbReference>
<keyword evidence="8" id="KW-1185">Reference proteome</keyword>
<dbReference type="InterPro" id="IPR000641">
    <property type="entry name" value="CbxX/CfxQ"/>
</dbReference>
<evidence type="ECO:0000256" key="2">
    <source>
        <dbReference type="ARBA" id="ARBA00022741"/>
    </source>
</evidence>
<evidence type="ECO:0000256" key="5">
    <source>
        <dbReference type="SAM" id="MobiDB-lite"/>
    </source>
</evidence>
<evidence type="ECO:0000256" key="3">
    <source>
        <dbReference type="ARBA" id="ARBA00022806"/>
    </source>
</evidence>
<keyword evidence="3" id="KW-0378">Hydrolase</keyword>
<organism evidence="7 8">
    <name type="scientific">Massariosphaeria phaeospora</name>
    <dbReference type="NCBI Taxonomy" id="100035"/>
    <lineage>
        <taxon>Eukaryota</taxon>
        <taxon>Fungi</taxon>
        <taxon>Dikarya</taxon>
        <taxon>Ascomycota</taxon>
        <taxon>Pezizomycotina</taxon>
        <taxon>Dothideomycetes</taxon>
        <taxon>Pleosporomycetidae</taxon>
        <taxon>Pleosporales</taxon>
        <taxon>Pleosporales incertae sedis</taxon>
        <taxon>Massariosphaeria</taxon>
    </lineage>
</organism>
<dbReference type="PANTHER" id="PTHR10887">
    <property type="entry name" value="DNA2/NAM7 HELICASE FAMILY"/>
    <property type="match status" value="1"/>
</dbReference>
<feature type="region of interest" description="Disordered" evidence="5">
    <location>
        <begin position="1011"/>
        <end position="1108"/>
    </location>
</feature>
<dbReference type="Pfam" id="PF00004">
    <property type="entry name" value="AAA"/>
    <property type="match status" value="1"/>
</dbReference>
<evidence type="ECO:0000259" key="6">
    <source>
        <dbReference type="SMART" id="SM00382"/>
    </source>
</evidence>
<dbReference type="GO" id="GO:0031048">
    <property type="term" value="P:regulatory ncRNA-mediated heterochromatin formation"/>
    <property type="evidence" value="ECO:0007669"/>
    <property type="project" value="TreeGrafter"/>
</dbReference>
<dbReference type="GO" id="GO:0016887">
    <property type="term" value="F:ATP hydrolysis activity"/>
    <property type="evidence" value="ECO:0007669"/>
    <property type="project" value="InterPro"/>
</dbReference>
<evidence type="ECO:0000313" key="8">
    <source>
        <dbReference type="Proteomes" id="UP000481861"/>
    </source>
</evidence>
<dbReference type="OrthoDB" id="2423195at2759"/>
<comment type="similarity">
    <text evidence="1">Belongs to the CbxX/CfxQ family.</text>
</comment>
<dbReference type="SUPFAM" id="SSF52540">
    <property type="entry name" value="P-loop containing nucleoside triphosphate hydrolases"/>
    <property type="match status" value="2"/>
</dbReference>
<feature type="compositionally biased region" description="Low complexity" evidence="5">
    <location>
        <begin position="1067"/>
        <end position="1078"/>
    </location>
</feature>
<evidence type="ECO:0000256" key="1">
    <source>
        <dbReference type="ARBA" id="ARBA00010378"/>
    </source>
</evidence>
<accession>A0A7C8M563</accession>
<dbReference type="Gene3D" id="3.40.50.300">
    <property type="entry name" value="P-loop containing nucleotide triphosphate hydrolases"/>
    <property type="match status" value="3"/>
</dbReference>
<reference evidence="7 8" key="1">
    <citation type="submission" date="2020-01" db="EMBL/GenBank/DDBJ databases">
        <authorList>
            <consortium name="DOE Joint Genome Institute"/>
            <person name="Haridas S."/>
            <person name="Albert R."/>
            <person name="Binder M."/>
            <person name="Bloem J."/>
            <person name="Labutti K."/>
            <person name="Salamov A."/>
            <person name="Andreopoulos B."/>
            <person name="Baker S.E."/>
            <person name="Barry K."/>
            <person name="Bills G."/>
            <person name="Bluhm B.H."/>
            <person name="Cannon C."/>
            <person name="Castanera R."/>
            <person name="Culley D.E."/>
            <person name="Daum C."/>
            <person name="Ezra D."/>
            <person name="Gonzalez J.B."/>
            <person name="Henrissat B."/>
            <person name="Kuo A."/>
            <person name="Liang C."/>
            <person name="Lipzen A."/>
            <person name="Lutzoni F."/>
            <person name="Magnuson J."/>
            <person name="Mondo S."/>
            <person name="Nolan M."/>
            <person name="Ohm R."/>
            <person name="Pangilinan J."/>
            <person name="Park H.-J.H."/>
            <person name="Ramirez L."/>
            <person name="Alfaro M."/>
            <person name="Sun H."/>
            <person name="Tritt A."/>
            <person name="Yoshinaga Y."/>
            <person name="Zwiers L.-H.L."/>
            <person name="Turgeon B.G."/>
            <person name="Goodwin S.B."/>
            <person name="Spatafora J.W."/>
            <person name="Crous P.W."/>
            <person name="Grigoriev I.V."/>
        </authorList>
    </citation>
    <scope>NUCLEOTIDE SEQUENCE [LARGE SCALE GENOMIC DNA]</scope>
    <source>
        <strain evidence="7 8">CBS 611.86</strain>
    </source>
</reference>
<dbReference type="EMBL" id="JAADJZ010000018">
    <property type="protein sequence ID" value="KAF2868659.1"/>
    <property type="molecule type" value="Genomic_DNA"/>
</dbReference>
<dbReference type="Proteomes" id="UP000481861">
    <property type="component" value="Unassembled WGS sequence"/>
</dbReference>
<comment type="caution">
    <text evidence="7">The sequence shown here is derived from an EMBL/GenBank/DDBJ whole genome shotgun (WGS) entry which is preliminary data.</text>
</comment>
<dbReference type="PANTHER" id="PTHR10887:SF341">
    <property type="entry name" value="NFX1-TYPE ZINC FINGER-CONTAINING PROTEIN 1"/>
    <property type="match status" value="1"/>
</dbReference>
<evidence type="ECO:0000256" key="4">
    <source>
        <dbReference type="ARBA" id="ARBA00022840"/>
    </source>
</evidence>
<dbReference type="CDD" id="cd18808">
    <property type="entry name" value="SF1_C_Upf1"/>
    <property type="match status" value="1"/>
</dbReference>
<dbReference type="GO" id="GO:0004386">
    <property type="term" value="F:helicase activity"/>
    <property type="evidence" value="ECO:0007669"/>
    <property type="project" value="InterPro"/>
</dbReference>
<feature type="domain" description="AAA+ ATPase" evidence="6">
    <location>
        <begin position="1154"/>
        <end position="1290"/>
    </location>
</feature>
<dbReference type="GO" id="GO:0005524">
    <property type="term" value="F:ATP binding"/>
    <property type="evidence" value="ECO:0007669"/>
    <property type="project" value="UniProtKB-KW"/>
</dbReference>
<keyword evidence="4" id="KW-0067">ATP-binding</keyword>
<dbReference type="Pfam" id="PF13086">
    <property type="entry name" value="AAA_11"/>
    <property type="match status" value="1"/>
</dbReference>